<keyword evidence="9 10" id="KW-0143">Chaperone</keyword>
<evidence type="ECO:0000256" key="9">
    <source>
        <dbReference type="ARBA" id="ARBA00023186"/>
    </source>
</evidence>
<keyword evidence="5 10" id="KW-0949">S-adenosyl-L-methionine</keyword>
<dbReference type="EMBL" id="AACABH010000004">
    <property type="protein sequence ID" value="EAJ7104176.1"/>
    <property type="molecule type" value="Genomic_DNA"/>
</dbReference>
<dbReference type="GO" id="GO:0004109">
    <property type="term" value="F:coproporphyrinogen oxidase activity"/>
    <property type="evidence" value="ECO:0007669"/>
    <property type="project" value="InterPro"/>
</dbReference>
<feature type="domain" description="Radical SAM core" evidence="11">
    <location>
        <begin position="15"/>
        <end position="255"/>
    </location>
</feature>
<keyword evidence="10" id="KW-0004">4Fe-4S</keyword>
<organism evidence="12">
    <name type="scientific">Campylobacter upsaliensis</name>
    <dbReference type="NCBI Taxonomy" id="28080"/>
    <lineage>
        <taxon>Bacteria</taxon>
        <taxon>Pseudomonadati</taxon>
        <taxon>Campylobacterota</taxon>
        <taxon>Epsilonproteobacteria</taxon>
        <taxon>Campylobacterales</taxon>
        <taxon>Campylobacteraceae</taxon>
        <taxon>Campylobacter</taxon>
    </lineage>
</organism>
<dbReference type="PANTHER" id="PTHR13932:SF5">
    <property type="entry name" value="RADICAL S-ADENOSYL METHIONINE DOMAIN-CONTAINING PROTEIN 1, MITOCHONDRIAL"/>
    <property type="match status" value="1"/>
</dbReference>
<dbReference type="InterPro" id="IPR004559">
    <property type="entry name" value="HemW-like"/>
</dbReference>
<evidence type="ECO:0000256" key="1">
    <source>
        <dbReference type="ARBA" id="ARBA00001966"/>
    </source>
</evidence>
<dbReference type="SFLD" id="SFLDS00029">
    <property type="entry name" value="Radical_SAM"/>
    <property type="match status" value="1"/>
</dbReference>
<evidence type="ECO:0000256" key="8">
    <source>
        <dbReference type="ARBA" id="ARBA00023014"/>
    </source>
</evidence>
<dbReference type="InterPro" id="IPR034505">
    <property type="entry name" value="Coproporphyrinogen-III_oxidase"/>
</dbReference>
<keyword evidence="7 10" id="KW-0408">Iron</keyword>
<evidence type="ECO:0000256" key="10">
    <source>
        <dbReference type="RuleBase" id="RU364116"/>
    </source>
</evidence>
<dbReference type="SFLD" id="SFLDG01065">
    <property type="entry name" value="anaerobic_coproporphyrinogen-I"/>
    <property type="match status" value="1"/>
</dbReference>
<gene>
    <name evidence="12" type="ORF">YZ54_01470</name>
</gene>
<dbReference type="GO" id="GO:0046872">
    <property type="term" value="F:metal ion binding"/>
    <property type="evidence" value="ECO:0007669"/>
    <property type="project" value="UniProtKB-UniRule"/>
</dbReference>
<dbReference type="GO" id="GO:0006779">
    <property type="term" value="P:porphyrin-containing compound biosynthetic process"/>
    <property type="evidence" value="ECO:0007669"/>
    <property type="project" value="InterPro"/>
</dbReference>
<comment type="similarity">
    <text evidence="2">Belongs to the anaerobic coproporphyrinogen-III oxidase family. HemW subfamily.</text>
</comment>
<evidence type="ECO:0000256" key="2">
    <source>
        <dbReference type="ARBA" id="ARBA00006100"/>
    </source>
</evidence>
<comment type="function">
    <text evidence="10">Probably acts as a heme chaperone, transferring heme to an unknown acceptor. Binds one molecule of heme per monomer, possibly covalently. Binds 1 [4Fe-4S] cluster. The cluster is coordinated with 3 cysteines and an exchangeable S-adenosyl-L-methionine.</text>
</comment>
<dbReference type="GO" id="GO:0051539">
    <property type="term" value="F:4 iron, 4 sulfur cluster binding"/>
    <property type="evidence" value="ECO:0007669"/>
    <property type="project" value="UniProtKB-UniRule"/>
</dbReference>
<comment type="subcellular location">
    <subcellularLocation>
        <location evidence="10">Cytoplasm</location>
    </subcellularLocation>
</comment>
<sequence length="373" mass="43393">MNFNKNKLQLENKKSNLKVLMHFYIHIPFCESKCHYCSFTSLKKKDYEEAYFNALIKDIKFQISQFNLSKNSIKTLFIGGGTPSVVEAKYYEKLFQVLTPFLKEKAEISCEANPNSSNFNWLKAMKELGINRLSFGAQSFDEKKLKFLGRSHSQKAILKSLEVAKKAGFNNVNLDLIYDTKLDTKKMLEFELLHLEKIKIFINHLSAYHLSIEENTAFSKLFHYKKNAPNLMRFFIKGIENLGFKQYEISNFSKNKPCRHNLSYWQGKNYLAAGLSGVGFYENQRFYTHKSLQAYIKEPCFRKIEKLSFNDLNLERLFLGLRSVVGVKEKDLSPAQKIKANLLLKAKKLQFEKGRYLNTNFLLSDELALFISS</sequence>
<dbReference type="InterPro" id="IPR058240">
    <property type="entry name" value="rSAM_sf"/>
</dbReference>
<comment type="caution">
    <text evidence="12">The sequence shown here is derived from an EMBL/GenBank/DDBJ whole genome shotgun (WGS) entry which is preliminary data.</text>
</comment>
<dbReference type="SFLD" id="SFLDF00562">
    <property type="entry name" value="HemN-like__clustered_with_heat"/>
    <property type="match status" value="1"/>
</dbReference>
<dbReference type="CDD" id="cd01335">
    <property type="entry name" value="Radical_SAM"/>
    <property type="match status" value="1"/>
</dbReference>
<dbReference type="GO" id="GO:0005737">
    <property type="term" value="C:cytoplasm"/>
    <property type="evidence" value="ECO:0007669"/>
    <property type="project" value="UniProtKB-SubCell"/>
</dbReference>
<keyword evidence="4 10" id="KW-0349">Heme</keyword>
<dbReference type="AlphaFoldDB" id="A0A5L4FWE4"/>
<protein>
    <recommendedName>
        <fullName evidence="3 10">Heme chaperone HemW</fullName>
    </recommendedName>
</protein>
<evidence type="ECO:0000259" key="11">
    <source>
        <dbReference type="PROSITE" id="PS51918"/>
    </source>
</evidence>
<keyword evidence="8 10" id="KW-0411">Iron-sulfur</keyword>
<dbReference type="InterPro" id="IPR006638">
    <property type="entry name" value="Elp3/MiaA/NifB-like_rSAM"/>
</dbReference>
<evidence type="ECO:0000256" key="4">
    <source>
        <dbReference type="ARBA" id="ARBA00022617"/>
    </source>
</evidence>
<keyword evidence="6 10" id="KW-0479">Metal-binding</keyword>
<dbReference type="Pfam" id="PF04055">
    <property type="entry name" value="Radical_SAM"/>
    <property type="match status" value="1"/>
</dbReference>
<proteinExistence type="inferred from homology"/>
<dbReference type="SMART" id="SM00729">
    <property type="entry name" value="Elp3"/>
    <property type="match status" value="1"/>
</dbReference>
<dbReference type="SUPFAM" id="SSF102114">
    <property type="entry name" value="Radical SAM enzymes"/>
    <property type="match status" value="1"/>
</dbReference>
<evidence type="ECO:0000256" key="7">
    <source>
        <dbReference type="ARBA" id="ARBA00023004"/>
    </source>
</evidence>
<dbReference type="InterPro" id="IPR007197">
    <property type="entry name" value="rSAM"/>
</dbReference>
<evidence type="ECO:0000313" key="12">
    <source>
        <dbReference type="EMBL" id="EAJ7104176.1"/>
    </source>
</evidence>
<dbReference type="NCBIfam" id="TIGR00539">
    <property type="entry name" value="hemN_rel"/>
    <property type="match status" value="1"/>
</dbReference>
<dbReference type="PROSITE" id="PS51918">
    <property type="entry name" value="RADICAL_SAM"/>
    <property type="match status" value="1"/>
</dbReference>
<evidence type="ECO:0000256" key="6">
    <source>
        <dbReference type="ARBA" id="ARBA00022723"/>
    </source>
</evidence>
<keyword evidence="10" id="KW-0963">Cytoplasm</keyword>
<evidence type="ECO:0000256" key="5">
    <source>
        <dbReference type="ARBA" id="ARBA00022691"/>
    </source>
</evidence>
<dbReference type="Gene3D" id="3.20.20.70">
    <property type="entry name" value="Aldolase class I"/>
    <property type="match status" value="1"/>
</dbReference>
<dbReference type="PANTHER" id="PTHR13932">
    <property type="entry name" value="COPROPORPHYRINIGEN III OXIDASE"/>
    <property type="match status" value="1"/>
</dbReference>
<evidence type="ECO:0000256" key="3">
    <source>
        <dbReference type="ARBA" id="ARBA00017228"/>
    </source>
</evidence>
<accession>A0A5L4FWE4</accession>
<dbReference type="InterPro" id="IPR013785">
    <property type="entry name" value="Aldolase_TIM"/>
</dbReference>
<comment type="cofactor">
    <cofactor evidence="1">
        <name>[4Fe-4S] cluster</name>
        <dbReference type="ChEBI" id="CHEBI:49883"/>
    </cofactor>
</comment>
<name>A0A5L4FWE4_CAMUP</name>
<reference evidence="12" key="1">
    <citation type="submission" date="2018-05" db="EMBL/GenBank/DDBJ databases">
        <authorList>
            <consortium name="PulseNet: The National Subtyping Network for Foodborne Disease Surveillance"/>
            <person name="Tarr C.L."/>
            <person name="Trees E."/>
            <person name="Katz L.S."/>
            <person name="Carleton-Romer H.A."/>
            <person name="Stroika S."/>
            <person name="Kucerova Z."/>
            <person name="Roache K.F."/>
            <person name="Sabol A.L."/>
            <person name="Besser J."/>
            <person name="Gerner-Smidt P."/>
        </authorList>
    </citation>
    <scope>NUCLEOTIDE SEQUENCE</scope>
    <source>
        <strain evidence="12">D2813</strain>
    </source>
</reference>